<keyword evidence="7 9" id="KW-0503">Monooxygenase</keyword>
<dbReference type="PROSITE" id="PS00086">
    <property type="entry name" value="CYTOCHROME_P450"/>
    <property type="match status" value="1"/>
</dbReference>
<sequence length="535" mass="61011">MLFQLLLGLVGLYLVRIFLARKKSNLPLPPGPKPKPFVGNLDEMPAQGVPQWRHWLRHKELYGPISSITVFGQPIIILNEARLATEILDKRSAIYSARPEQPFMAMTGWDKTMATVENTHHYAKMRKALHQEIGTKRAFSRFDRMMEVEISRFLLRLLESPEEFRGHLKRESFSFILKMTYGYNVEPEGSDPFVDLAEKGVDQICQAMLPGTWLVDYVPILRYLPPWFPGAGFVRIAKEYRKHAAAFLDIPYMFVRQRMAQGDCTSSYMSNQLRESKPEPGSEEETVLKWSGVEFYLGGSDTVRLSTILSFFLAMSLNPEVQRKAQDEIDRVVGTSRLPGHEDRDSLPYINALVKEALRWHPALPTASPHMLIKDDTYKGYYFPKGSVFLPNIWAYAHDPDVYPNPMEFRPERFLSIDGSTPETDPSTFVFGFGRRACPGQVMTDFKVYLTIVRILVGFNITPKTGHATVDLENAFIPAILSHPKPFDVKITPRSPAHERLIRTAGANAPWERSHAEEFKRAMRSHSQMMATAEG</sequence>
<dbReference type="InterPro" id="IPR001128">
    <property type="entry name" value="Cyt_P450"/>
</dbReference>
<dbReference type="STRING" id="1448321.A0A317WI19"/>
<name>A0A317WI19_9EURO</name>
<comment type="cofactor">
    <cofactor evidence="1 8">
        <name>heme</name>
        <dbReference type="ChEBI" id="CHEBI:30413"/>
    </cofactor>
</comment>
<dbReference type="GeneID" id="37061531"/>
<evidence type="ECO:0000313" key="11">
    <source>
        <dbReference type="Proteomes" id="UP000247233"/>
    </source>
</evidence>
<evidence type="ECO:0000256" key="5">
    <source>
        <dbReference type="ARBA" id="ARBA00023002"/>
    </source>
</evidence>
<evidence type="ECO:0000256" key="4">
    <source>
        <dbReference type="ARBA" id="ARBA00022723"/>
    </source>
</evidence>
<dbReference type="GO" id="GO:0004497">
    <property type="term" value="F:monooxygenase activity"/>
    <property type="evidence" value="ECO:0007669"/>
    <property type="project" value="UniProtKB-KW"/>
</dbReference>
<evidence type="ECO:0000256" key="1">
    <source>
        <dbReference type="ARBA" id="ARBA00001971"/>
    </source>
</evidence>
<dbReference type="AlphaFoldDB" id="A0A317WI19"/>
<dbReference type="PANTHER" id="PTHR46300:SF7">
    <property type="entry name" value="P450, PUTATIVE (EUROFUNG)-RELATED"/>
    <property type="match status" value="1"/>
</dbReference>
<evidence type="ECO:0000256" key="6">
    <source>
        <dbReference type="ARBA" id="ARBA00023004"/>
    </source>
</evidence>
<reference evidence="10 11" key="1">
    <citation type="submission" date="2016-12" db="EMBL/GenBank/DDBJ databases">
        <title>The genomes of Aspergillus section Nigri reveals drivers in fungal speciation.</title>
        <authorList>
            <consortium name="DOE Joint Genome Institute"/>
            <person name="Vesth T.C."/>
            <person name="Nybo J."/>
            <person name="Theobald S."/>
            <person name="Brandl J."/>
            <person name="Frisvad J.C."/>
            <person name="Nielsen K.F."/>
            <person name="Lyhne E.K."/>
            <person name="Kogle M.E."/>
            <person name="Kuo A."/>
            <person name="Riley R."/>
            <person name="Clum A."/>
            <person name="Nolan M."/>
            <person name="Lipzen A."/>
            <person name="Salamov A."/>
            <person name="Henrissat B."/>
            <person name="Wiebenga A."/>
            <person name="De Vries R.P."/>
            <person name="Grigoriev I.V."/>
            <person name="Mortensen U.H."/>
            <person name="Andersen M.R."/>
            <person name="Baker S.E."/>
        </authorList>
    </citation>
    <scope>NUCLEOTIDE SEQUENCE [LARGE SCALE GENOMIC DNA]</scope>
    <source>
        <strain evidence="10 11">CBS 117.55</strain>
    </source>
</reference>
<evidence type="ECO:0000256" key="7">
    <source>
        <dbReference type="ARBA" id="ARBA00023033"/>
    </source>
</evidence>
<comment type="caution">
    <text evidence="10">The sequence shown here is derived from an EMBL/GenBank/DDBJ whole genome shotgun (WGS) entry which is preliminary data.</text>
</comment>
<dbReference type="Pfam" id="PF00067">
    <property type="entry name" value="p450"/>
    <property type="match status" value="1"/>
</dbReference>
<keyword evidence="3 8" id="KW-0349">Heme</keyword>
<gene>
    <name evidence="10" type="ORF">BO70DRAFT_288803</name>
</gene>
<dbReference type="GO" id="GO:0005506">
    <property type="term" value="F:iron ion binding"/>
    <property type="evidence" value="ECO:0007669"/>
    <property type="project" value="InterPro"/>
</dbReference>
<dbReference type="InterPro" id="IPR050364">
    <property type="entry name" value="Cytochrome_P450_fung"/>
</dbReference>
<feature type="binding site" description="axial binding residue" evidence="8">
    <location>
        <position position="438"/>
    </location>
    <ligand>
        <name>heme</name>
        <dbReference type="ChEBI" id="CHEBI:30413"/>
    </ligand>
    <ligandPart>
        <name>Fe</name>
        <dbReference type="ChEBI" id="CHEBI:18248"/>
    </ligandPart>
</feature>
<keyword evidence="6 8" id="KW-0408">Iron</keyword>
<dbReference type="PRINTS" id="PR00385">
    <property type="entry name" value="P450"/>
</dbReference>
<dbReference type="Proteomes" id="UP000247233">
    <property type="component" value="Unassembled WGS sequence"/>
</dbReference>
<evidence type="ECO:0000256" key="2">
    <source>
        <dbReference type="ARBA" id="ARBA00010617"/>
    </source>
</evidence>
<proteinExistence type="inferred from homology"/>
<keyword evidence="4 8" id="KW-0479">Metal-binding</keyword>
<dbReference type="InterPro" id="IPR036396">
    <property type="entry name" value="Cyt_P450_sf"/>
</dbReference>
<keyword evidence="11" id="KW-1185">Reference proteome</keyword>
<dbReference type="GO" id="GO:0020037">
    <property type="term" value="F:heme binding"/>
    <property type="evidence" value="ECO:0007669"/>
    <property type="project" value="InterPro"/>
</dbReference>
<dbReference type="PANTHER" id="PTHR46300">
    <property type="entry name" value="P450, PUTATIVE (EUROFUNG)-RELATED-RELATED"/>
    <property type="match status" value="1"/>
</dbReference>
<protein>
    <submittedName>
        <fullName evidence="10">Cytochrome protein</fullName>
    </submittedName>
</protein>
<dbReference type="RefSeq" id="XP_025400491.1">
    <property type="nucleotide sequence ID" value="XM_025539294.1"/>
</dbReference>
<comment type="similarity">
    <text evidence="2 9">Belongs to the cytochrome P450 family.</text>
</comment>
<keyword evidence="5 9" id="KW-0560">Oxidoreductase</keyword>
<dbReference type="Gene3D" id="1.10.630.10">
    <property type="entry name" value="Cytochrome P450"/>
    <property type="match status" value="1"/>
</dbReference>
<evidence type="ECO:0000256" key="3">
    <source>
        <dbReference type="ARBA" id="ARBA00022617"/>
    </source>
</evidence>
<dbReference type="EMBL" id="MSFL01000008">
    <property type="protein sequence ID" value="PWY85939.1"/>
    <property type="molecule type" value="Genomic_DNA"/>
</dbReference>
<dbReference type="InterPro" id="IPR002401">
    <property type="entry name" value="Cyt_P450_E_grp-I"/>
</dbReference>
<dbReference type="CDD" id="cd11065">
    <property type="entry name" value="CYP64-like"/>
    <property type="match status" value="1"/>
</dbReference>
<dbReference type="VEuPathDB" id="FungiDB:BO70DRAFT_288803"/>
<dbReference type="SUPFAM" id="SSF48264">
    <property type="entry name" value="Cytochrome P450"/>
    <property type="match status" value="1"/>
</dbReference>
<dbReference type="GO" id="GO:0016705">
    <property type="term" value="F:oxidoreductase activity, acting on paired donors, with incorporation or reduction of molecular oxygen"/>
    <property type="evidence" value="ECO:0007669"/>
    <property type="project" value="InterPro"/>
</dbReference>
<evidence type="ECO:0000313" key="10">
    <source>
        <dbReference type="EMBL" id="PWY85939.1"/>
    </source>
</evidence>
<accession>A0A317WI19</accession>
<organism evidence="10 11">
    <name type="scientific">Aspergillus heteromorphus CBS 117.55</name>
    <dbReference type="NCBI Taxonomy" id="1448321"/>
    <lineage>
        <taxon>Eukaryota</taxon>
        <taxon>Fungi</taxon>
        <taxon>Dikarya</taxon>
        <taxon>Ascomycota</taxon>
        <taxon>Pezizomycotina</taxon>
        <taxon>Eurotiomycetes</taxon>
        <taxon>Eurotiomycetidae</taxon>
        <taxon>Eurotiales</taxon>
        <taxon>Aspergillaceae</taxon>
        <taxon>Aspergillus</taxon>
        <taxon>Aspergillus subgen. Circumdati</taxon>
    </lineage>
</organism>
<evidence type="ECO:0000256" key="9">
    <source>
        <dbReference type="RuleBase" id="RU000461"/>
    </source>
</evidence>
<dbReference type="InterPro" id="IPR017972">
    <property type="entry name" value="Cyt_P450_CS"/>
</dbReference>
<dbReference type="PRINTS" id="PR00463">
    <property type="entry name" value="EP450I"/>
</dbReference>
<evidence type="ECO:0000256" key="8">
    <source>
        <dbReference type="PIRSR" id="PIRSR602401-1"/>
    </source>
</evidence>
<dbReference type="OrthoDB" id="2789670at2759"/>